<feature type="region of interest" description="Disordered" evidence="8">
    <location>
        <begin position="879"/>
        <end position="980"/>
    </location>
</feature>
<evidence type="ECO:0000256" key="4">
    <source>
        <dbReference type="ARBA" id="ARBA00022737"/>
    </source>
</evidence>
<feature type="compositionally biased region" description="Basic residues" evidence="8">
    <location>
        <begin position="927"/>
        <end position="944"/>
    </location>
</feature>
<dbReference type="InterPro" id="IPR011989">
    <property type="entry name" value="ARM-like"/>
</dbReference>
<evidence type="ECO:0000259" key="9">
    <source>
        <dbReference type="Pfam" id="PF01602"/>
    </source>
</evidence>
<keyword evidence="3 7" id="KW-0813">Transport</keyword>
<evidence type="ECO:0000256" key="5">
    <source>
        <dbReference type="ARBA" id="ARBA00022927"/>
    </source>
</evidence>
<feature type="domain" description="Clathrin/coatomer adaptor adaptin-like N-terminal" evidence="9">
    <location>
        <begin position="44"/>
        <end position="534"/>
    </location>
</feature>
<feature type="compositionally biased region" description="Polar residues" evidence="8">
    <location>
        <begin position="879"/>
        <end position="890"/>
    </location>
</feature>
<dbReference type="InterPro" id="IPR016024">
    <property type="entry name" value="ARM-type_fold"/>
</dbReference>
<sequence length="980" mass="109690">MTNITALHPKRNERMTSPSLMDTLFQRTLEDLIKGIRLQLMGESSFISKAIEEIRREIKSTDLSTKSIALHKLTYLNSIHAQDMSWAAFHAVEVLSSHCFAHKKVGYLAISQSFSESTPVLLLITNQLRKDLSSTNEFEVGLALECLSRIATVDLARDLTPEVFTLLGTSKVFVRKKAVAVVLRVFGKYPDAVRVCFKRLVENLETSDQRIVSAVVGVFCELALNAPRSYLPLAPEFYRILVDSKNNWILIKVLKIFAKLAALEPRLAKRVVEPVCEHMRRTGAKSLMFECIRTVVSSLSEYEPALKLAVMKICEFLVDDDPNLKYLGLHALSIAAPKHLWAVLENKEVVIKSLSDVDPNVKLESLRLVMAMVSESNVVEISRVLVNYALKSDPEFCNKILGSILSTCCSNLYEVINDFDWYVSLLEEMSRIPHCQKGEEIESQLIDIGMRVKDVRPELVRVSRDLLIDPALLGNPFLHRILSAAAWVSGEYVEFSRNPIELMEALLQPRTSLLPPSIMATYIQASFKVIIYCLHVYLFQKENLISSSYPDNLALRVSDLFSERECAGGSDLASGDPSVTCEKYEGFNPRVLGQSFEDLSTLNVGDVTVTHGQTSTTPVEMNSFTHESIVNLLNLLEMALGPLSGSHDVELQERTKNVLGFIDLIKQEMCDILIHIEGSLEREDLRSSKVVALMHDAFLKELGPVSTSAQERVPIPDGLELKENLADLDEICGDAQLPSNSFSLGNPHYGETVGVCFSNFQINKYSDTSHDSTYLIAEHRQRHDLYYLPSEKGDTVSNDYPPANDPKIQDNLKDDTEDLAKLTEQSLVPGKKSNLAKPRPVVVKLDEGDGTRITVTKPEPKDDMLSGAVRDILLGNEGVTISSQSNQSDKPSIKRKGKEKLNMNLPSESKENFGDAEKPDYGNPSSRKIKYHSHGKQRRHRSPSKKNAEAREENGRKEKQKNSHHHVSSSHRVFGLQPHL</sequence>
<evidence type="ECO:0000256" key="7">
    <source>
        <dbReference type="PIRNR" id="PIRNR037092"/>
    </source>
</evidence>
<keyword evidence="5 7" id="KW-0653">Protein transport</keyword>
<dbReference type="GO" id="GO:0010008">
    <property type="term" value="C:endosome membrane"/>
    <property type="evidence" value="ECO:0007669"/>
    <property type="project" value="TreeGrafter"/>
</dbReference>
<feature type="compositionally biased region" description="Basic and acidic residues" evidence="8">
    <location>
        <begin position="908"/>
        <end position="920"/>
    </location>
</feature>
<evidence type="ECO:0000256" key="2">
    <source>
        <dbReference type="ARBA" id="ARBA00006613"/>
    </source>
</evidence>
<dbReference type="Proteomes" id="UP000187406">
    <property type="component" value="Unassembled WGS sequence"/>
</dbReference>
<organism evidence="10 11">
    <name type="scientific">Cephalotus follicularis</name>
    <name type="common">Albany pitcher plant</name>
    <dbReference type="NCBI Taxonomy" id="3775"/>
    <lineage>
        <taxon>Eukaryota</taxon>
        <taxon>Viridiplantae</taxon>
        <taxon>Streptophyta</taxon>
        <taxon>Embryophyta</taxon>
        <taxon>Tracheophyta</taxon>
        <taxon>Spermatophyta</taxon>
        <taxon>Magnoliopsida</taxon>
        <taxon>eudicotyledons</taxon>
        <taxon>Gunneridae</taxon>
        <taxon>Pentapetalae</taxon>
        <taxon>rosids</taxon>
        <taxon>fabids</taxon>
        <taxon>Oxalidales</taxon>
        <taxon>Cephalotaceae</taxon>
        <taxon>Cephalotus</taxon>
    </lineage>
</organism>
<dbReference type="PANTHER" id="PTHR22781">
    <property type="entry name" value="DELTA ADAPTIN-RELATED"/>
    <property type="match status" value="1"/>
</dbReference>
<accession>A0A1Q3CKD8</accession>
<comment type="subunit">
    <text evidence="7">Adaptor protein complex 3 (AP-3) is a heterotetramer.</text>
</comment>
<name>A0A1Q3CKD8_CEPFO</name>
<dbReference type="InParanoid" id="A0A1Q3CKD8"/>
<dbReference type="PANTHER" id="PTHR22781:SF12">
    <property type="entry name" value="AP-3 COMPLEX SUBUNIT DELTA-1"/>
    <property type="match status" value="1"/>
</dbReference>
<evidence type="ECO:0000256" key="6">
    <source>
        <dbReference type="ARBA" id="ARBA00023136"/>
    </source>
</evidence>
<comment type="function">
    <text evidence="7">Part of the AP-3 complex, an adaptor-related complex which seems to be clathrin-associated. The complex is associated with the Golgi region as well as more peripheral structures. It facilitates the budding of vesicles from the Golgi membrane and may be directly involved in trafficking to the vacuole. It also function in maintaining the identity of lytic vacuoles and in regulating the transition between storage and lytic vacuoles.</text>
</comment>
<dbReference type="InterPro" id="IPR002553">
    <property type="entry name" value="Clathrin/coatomer_adapt-like_N"/>
</dbReference>
<evidence type="ECO:0000256" key="3">
    <source>
        <dbReference type="ARBA" id="ARBA00022448"/>
    </source>
</evidence>
<proteinExistence type="inferred from homology"/>
<dbReference type="GO" id="GO:0030123">
    <property type="term" value="C:AP-3 adaptor complex"/>
    <property type="evidence" value="ECO:0007669"/>
    <property type="project" value="InterPro"/>
</dbReference>
<dbReference type="GO" id="GO:0006896">
    <property type="term" value="P:Golgi to vacuole transport"/>
    <property type="evidence" value="ECO:0007669"/>
    <property type="project" value="TreeGrafter"/>
</dbReference>
<evidence type="ECO:0000256" key="8">
    <source>
        <dbReference type="SAM" id="MobiDB-lite"/>
    </source>
</evidence>
<protein>
    <recommendedName>
        <fullName evidence="7">AP-3 complex subunit delta</fullName>
    </recommendedName>
</protein>
<keyword evidence="7" id="KW-0333">Golgi apparatus</keyword>
<dbReference type="GO" id="GO:0006623">
    <property type="term" value="P:protein targeting to vacuole"/>
    <property type="evidence" value="ECO:0007669"/>
    <property type="project" value="TreeGrafter"/>
</dbReference>
<evidence type="ECO:0000313" key="11">
    <source>
        <dbReference type="Proteomes" id="UP000187406"/>
    </source>
</evidence>
<comment type="subcellular location">
    <subcellularLocation>
        <location evidence="1">Endomembrane system</location>
    </subcellularLocation>
    <subcellularLocation>
        <location evidence="7">Golgi apparatus</location>
    </subcellularLocation>
</comment>
<dbReference type="FunCoup" id="A0A1Q3CKD8">
    <property type="interactions" value="3069"/>
</dbReference>
<comment type="similarity">
    <text evidence="2 7">Belongs to the adaptor complexes large subunit family.</text>
</comment>
<reference evidence="11" key="1">
    <citation type="submission" date="2016-04" db="EMBL/GenBank/DDBJ databases">
        <title>Cephalotus genome sequencing.</title>
        <authorList>
            <person name="Fukushima K."/>
            <person name="Hasebe M."/>
            <person name="Fang X."/>
        </authorList>
    </citation>
    <scope>NUCLEOTIDE SEQUENCE [LARGE SCALE GENOMIC DNA]</scope>
    <source>
        <strain evidence="11">cv. St1</strain>
    </source>
</reference>
<dbReference type="GO" id="GO:0005794">
    <property type="term" value="C:Golgi apparatus"/>
    <property type="evidence" value="ECO:0007669"/>
    <property type="project" value="UniProtKB-SubCell"/>
</dbReference>
<evidence type="ECO:0000256" key="1">
    <source>
        <dbReference type="ARBA" id="ARBA00004308"/>
    </source>
</evidence>
<dbReference type="EMBL" id="BDDD01002215">
    <property type="protein sequence ID" value="GAV80573.1"/>
    <property type="molecule type" value="Genomic_DNA"/>
</dbReference>
<feature type="compositionally biased region" description="Basic and acidic residues" evidence="8">
    <location>
        <begin position="946"/>
        <end position="961"/>
    </location>
</feature>
<gene>
    <name evidence="10" type="ORF">CFOL_v3_24033</name>
</gene>
<keyword evidence="11" id="KW-1185">Reference proteome</keyword>
<dbReference type="Gene3D" id="1.25.10.10">
    <property type="entry name" value="Leucine-rich Repeat Variant"/>
    <property type="match status" value="1"/>
</dbReference>
<dbReference type="SUPFAM" id="SSF48371">
    <property type="entry name" value="ARM repeat"/>
    <property type="match status" value="1"/>
</dbReference>
<dbReference type="InterPro" id="IPR017105">
    <property type="entry name" value="AP3_complex_dsu"/>
</dbReference>
<dbReference type="OrthoDB" id="10264595at2759"/>
<comment type="caution">
    <text evidence="10">The sequence shown here is derived from an EMBL/GenBank/DDBJ whole genome shotgun (WGS) entry which is preliminary data.</text>
</comment>
<dbReference type="Pfam" id="PF01602">
    <property type="entry name" value="Adaptin_N"/>
    <property type="match status" value="1"/>
</dbReference>
<dbReference type="PIRSF" id="PIRSF037092">
    <property type="entry name" value="AP3_complex_delta"/>
    <property type="match status" value="1"/>
</dbReference>
<keyword evidence="4" id="KW-0677">Repeat</keyword>
<keyword evidence="6" id="KW-0472">Membrane</keyword>
<evidence type="ECO:0000313" key="10">
    <source>
        <dbReference type="EMBL" id="GAV80573.1"/>
    </source>
</evidence>
<dbReference type="AlphaFoldDB" id="A0A1Q3CKD8"/>
<dbReference type="STRING" id="3775.A0A1Q3CKD8"/>